<dbReference type="KEGG" id="ble:BleG1_2459"/>
<proteinExistence type="predicted"/>
<dbReference type="eggNOG" id="ENOG5032Q1T">
    <property type="taxonomic scope" value="Bacteria"/>
</dbReference>
<accession>A0A060LZ39</accession>
<keyword evidence="2" id="KW-1185">Reference proteome</keyword>
<name>A0A060LZ39_9BACI</name>
<protein>
    <submittedName>
        <fullName evidence="1">Uncharacterized protein</fullName>
    </submittedName>
</protein>
<evidence type="ECO:0000313" key="1">
    <source>
        <dbReference type="EMBL" id="AIC95035.1"/>
    </source>
</evidence>
<dbReference type="AlphaFoldDB" id="A0A060LZ39"/>
<gene>
    <name evidence="1" type="ORF">BleG1_2459</name>
</gene>
<sequence>MKVAIINGQSKKADGLTAYLQMTYPFISAYSLETMSVHELNQNNGTHLMFIIPAKKSPYLHLKRLFRGLKSDHQPSITLITTEGTDAHHSIIQMFVRDHVRYCTHIQLPEHLVHLRGDGQVIQQRKLLKRLLPLQQMLYTELDEKTVS</sequence>
<reference evidence="1 2" key="1">
    <citation type="journal article" date="2014" name="Gene">
        <title>A comparative genomic analysis of the alkalitolerant soil bacterium Bacillus lehensis G1.</title>
        <authorList>
            <person name="Noor Y.M."/>
            <person name="Samsulrizal N.H."/>
            <person name="Jema'on N.A."/>
            <person name="Low K.O."/>
            <person name="Ramli A.N."/>
            <person name="Alias N.I."/>
            <person name="Damis S.I."/>
            <person name="Fuzi S.F."/>
            <person name="Isa M.N."/>
            <person name="Murad A.M."/>
            <person name="Raih M.F."/>
            <person name="Bakar F.D."/>
            <person name="Najimudin N."/>
            <person name="Mahadi N.M."/>
            <person name="Illias R.M."/>
        </authorList>
    </citation>
    <scope>NUCLEOTIDE SEQUENCE [LARGE SCALE GENOMIC DNA]</scope>
    <source>
        <strain evidence="1 2">G1</strain>
    </source>
</reference>
<dbReference type="EMBL" id="CP003923">
    <property type="protein sequence ID" value="AIC95035.1"/>
    <property type="molecule type" value="Genomic_DNA"/>
</dbReference>
<dbReference type="RefSeq" id="WP_038481290.1">
    <property type="nucleotide sequence ID" value="NZ_CP003923.1"/>
</dbReference>
<dbReference type="PATRIC" id="fig|1246626.3.peg.2457"/>
<dbReference type="Proteomes" id="UP000027142">
    <property type="component" value="Chromosome"/>
</dbReference>
<evidence type="ECO:0000313" key="2">
    <source>
        <dbReference type="Proteomes" id="UP000027142"/>
    </source>
</evidence>
<dbReference type="OrthoDB" id="2933265at2"/>
<dbReference type="STRING" id="1246626.BleG1_2459"/>
<organism evidence="1 2">
    <name type="scientific">Shouchella lehensis G1</name>
    <dbReference type="NCBI Taxonomy" id="1246626"/>
    <lineage>
        <taxon>Bacteria</taxon>
        <taxon>Bacillati</taxon>
        <taxon>Bacillota</taxon>
        <taxon>Bacilli</taxon>
        <taxon>Bacillales</taxon>
        <taxon>Bacillaceae</taxon>
        <taxon>Shouchella</taxon>
    </lineage>
</organism>
<dbReference type="HOGENOM" id="CLU_1755187_0_0_9"/>